<evidence type="ECO:0000259" key="1">
    <source>
        <dbReference type="Pfam" id="PF13302"/>
    </source>
</evidence>
<dbReference type="Proteomes" id="UP000182894">
    <property type="component" value="Unassembled WGS sequence"/>
</dbReference>
<keyword evidence="3" id="KW-1185">Reference proteome</keyword>
<reference evidence="3" key="1">
    <citation type="submission" date="2016-10" db="EMBL/GenBank/DDBJ databases">
        <authorList>
            <person name="Varghese N."/>
            <person name="Submissions S."/>
        </authorList>
    </citation>
    <scope>NUCLEOTIDE SEQUENCE [LARGE SCALE GENOMIC DNA]</scope>
    <source>
        <strain evidence="3">ATCC 700689</strain>
    </source>
</reference>
<dbReference type="RefSeq" id="WP_074751257.1">
    <property type="nucleotide sequence ID" value="NZ_FNCO01000002.1"/>
</dbReference>
<dbReference type="Gene3D" id="3.40.630.30">
    <property type="match status" value="1"/>
</dbReference>
<keyword evidence="2" id="KW-0808">Transferase</keyword>
<accession>A0A1G7VWN7</accession>
<dbReference type="InterPro" id="IPR016181">
    <property type="entry name" value="Acyl_CoA_acyltransferase"/>
</dbReference>
<dbReference type="Pfam" id="PF13302">
    <property type="entry name" value="Acetyltransf_3"/>
    <property type="match status" value="1"/>
</dbReference>
<dbReference type="SUPFAM" id="SSF55729">
    <property type="entry name" value="Acyl-CoA N-acyltransferases (Nat)"/>
    <property type="match status" value="1"/>
</dbReference>
<dbReference type="InterPro" id="IPR051531">
    <property type="entry name" value="N-acetyltransferase"/>
</dbReference>
<evidence type="ECO:0000313" key="2">
    <source>
        <dbReference type="EMBL" id="SDG64137.1"/>
    </source>
</evidence>
<evidence type="ECO:0000313" key="3">
    <source>
        <dbReference type="Proteomes" id="UP000182894"/>
    </source>
</evidence>
<dbReference type="GO" id="GO:0016747">
    <property type="term" value="F:acyltransferase activity, transferring groups other than amino-acyl groups"/>
    <property type="evidence" value="ECO:0007669"/>
    <property type="project" value="InterPro"/>
</dbReference>
<sequence>MDSVPVFRTDRLLLTPLAETDIPAIQHLFPHWEVVRYLDRRVPWPYPDNGAEQYVRGHALPAIAAGNEWHWMIRLNQTPEQCIGSISLYDQPGNHRGFWLSPAWQGKGYMQEACKVINRYWFETLDRPLMQVPKAIGNAASRRVSEREGMRLIEVTEGHFVSGALGKEVWELSREQWLQRS</sequence>
<organism evidence="2 3">
    <name type="scientific">Pseudomonas abietaniphila</name>
    <dbReference type="NCBI Taxonomy" id="89065"/>
    <lineage>
        <taxon>Bacteria</taxon>
        <taxon>Pseudomonadati</taxon>
        <taxon>Pseudomonadota</taxon>
        <taxon>Gammaproteobacteria</taxon>
        <taxon>Pseudomonadales</taxon>
        <taxon>Pseudomonadaceae</taxon>
        <taxon>Pseudomonas</taxon>
    </lineage>
</organism>
<dbReference type="InterPro" id="IPR000182">
    <property type="entry name" value="GNAT_dom"/>
</dbReference>
<dbReference type="STRING" id="89065.SAMN05216605_102663"/>
<protein>
    <submittedName>
        <fullName evidence="2">Protein N-acetyltransferase, RimJ/RimL family</fullName>
    </submittedName>
</protein>
<gene>
    <name evidence="2" type="ORF">SAMN05216605_102663</name>
</gene>
<dbReference type="EMBL" id="FNCO01000002">
    <property type="protein sequence ID" value="SDG64137.1"/>
    <property type="molecule type" value="Genomic_DNA"/>
</dbReference>
<feature type="domain" description="N-acetyltransferase" evidence="1">
    <location>
        <begin position="11"/>
        <end position="151"/>
    </location>
</feature>
<dbReference type="PANTHER" id="PTHR43792:SF1">
    <property type="entry name" value="N-ACETYLTRANSFERASE DOMAIN-CONTAINING PROTEIN"/>
    <property type="match status" value="1"/>
</dbReference>
<name>A0A1G7VWN7_9PSED</name>
<proteinExistence type="predicted"/>
<dbReference type="AlphaFoldDB" id="A0A1G7VWN7"/>
<dbReference type="OrthoDB" id="9804153at2"/>
<dbReference type="PANTHER" id="PTHR43792">
    <property type="entry name" value="GNAT FAMILY, PUTATIVE (AFU_ORTHOLOGUE AFUA_3G00765)-RELATED-RELATED"/>
    <property type="match status" value="1"/>
</dbReference>